<dbReference type="Gene3D" id="4.10.400.10">
    <property type="entry name" value="Low-density Lipoprotein Receptor"/>
    <property type="match status" value="1"/>
</dbReference>
<dbReference type="InterPro" id="IPR018114">
    <property type="entry name" value="TRYPSIN_HIS"/>
</dbReference>
<organism evidence="10 11">
    <name type="scientific">Acanthochromis polyacanthus</name>
    <name type="common">spiny chromis</name>
    <dbReference type="NCBI Taxonomy" id="80966"/>
    <lineage>
        <taxon>Eukaryota</taxon>
        <taxon>Metazoa</taxon>
        <taxon>Chordata</taxon>
        <taxon>Craniata</taxon>
        <taxon>Vertebrata</taxon>
        <taxon>Euteleostomi</taxon>
        <taxon>Actinopterygii</taxon>
        <taxon>Neopterygii</taxon>
        <taxon>Teleostei</taxon>
        <taxon>Neoteleostei</taxon>
        <taxon>Acanthomorphata</taxon>
        <taxon>Ovalentaria</taxon>
        <taxon>Pomacentridae</taxon>
        <taxon>Acanthochromis</taxon>
    </lineage>
</organism>
<dbReference type="PRINTS" id="PR00722">
    <property type="entry name" value="CHYMOTRYPSIN"/>
</dbReference>
<evidence type="ECO:0000256" key="2">
    <source>
        <dbReference type="ARBA" id="ARBA00022801"/>
    </source>
</evidence>
<dbReference type="InterPro" id="IPR043504">
    <property type="entry name" value="Peptidase_S1_PA_chymotrypsin"/>
</dbReference>
<dbReference type="PROSITE" id="PS50240">
    <property type="entry name" value="TRYPSIN_DOM"/>
    <property type="match status" value="1"/>
</dbReference>
<keyword evidence="4 5" id="KW-1015">Disulfide bond</keyword>
<evidence type="ECO:0000256" key="5">
    <source>
        <dbReference type="PROSITE-ProRule" id="PRU00124"/>
    </source>
</evidence>
<dbReference type="Proteomes" id="UP000257200">
    <property type="component" value="Unplaced"/>
</dbReference>
<dbReference type="PROSITE" id="PS50068">
    <property type="entry name" value="LDLRA_2"/>
    <property type="match status" value="1"/>
</dbReference>
<feature type="disulfide bond" evidence="5">
    <location>
        <begin position="132"/>
        <end position="147"/>
    </location>
</feature>
<dbReference type="Gene3D" id="3.10.250.10">
    <property type="entry name" value="SRCR-like domain"/>
    <property type="match status" value="1"/>
</dbReference>
<dbReference type="PROSITE" id="PS50287">
    <property type="entry name" value="SRCR_2"/>
    <property type="match status" value="1"/>
</dbReference>
<dbReference type="GO" id="GO:0006508">
    <property type="term" value="P:proteolysis"/>
    <property type="evidence" value="ECO:0007669"/>
    <property type="project" value="UniProtKB-KW"/>
</dbReference>
<proteinExistence type="predicted"/>
<keyword evidence="7" id="KW-0812">Transmembrane</keyword>
<feature type="domain" description="SRCR" evidence="9">
    <location>
        <begin position="118"/>
        <end position="188"/>
    </location>
</feature>
<dbReference type="SUPFAM" id="SSF57424">
    <property type="entry name" value="LDL receptor-like module"/>
    <property type="match status" value="1"/>
</dbReference>
<keyword evidence="7" id="KW-0472">Membrane</keyword>
<dbReference type="Pfam" id="PF15494">
    <property type="entry name" value="SRCR_2"/>
    <property type="match status" value="1"/>
</dbReference>
<accession>A0A3Q1GDL0</accession>
<evidence type="ECO:0000256" key="7">
    <source>
        <dbReference type="SAM" id="Phobius"/>
    </source>
</evidence>
<dbReference type="InterPro" id="IPR001190">
    <property type="entry name" value="SRCR"/>
</dbReference>
<dbReference type="PANTHER" id="PTHR24252">
    <property type="entry name" value="ACROSIN-RELATED"/>
    <property type="match status" value="1"/>
</dbReference>
<dbReference type="InterPro" id="IPR001254">
    <property type="entry name" value="Trypsin_dom"/>
</dbReference>
<dbReference type="InterPro" id="IPR036772">
    <property type="entry name" value="SRCR-like_dom_sf"/>
</dbReference>
<name>A0A3Q1GDL0_9TELE</name>
<evidence type="ECO:0000256" key="4">
    <source>
        <dbReference type="ARBA" id="ARBA00023157"/>
    </source>
</evidence>
<dbReference type="Gene3D" id="2.40.10.10">
    <property type="entry name" value="Trypsin-like serine proteases"/>
    <property type="match status" value="2"/>
</dbReference>
<dbReference type="InterPro" id="IPR001314">
    <property type="entry name" value="Peptidase_S1A"/>
</dbReference>
<comment type="caution">
    <text evidence="6">Lacks conserved residue(s) required for the propagation of feature annotation.</text>
</comment>
<evidence type="ECO:0000313" key="10">
    <source>
        <dbReference type="Ensembl" id="ENSAPOP00000028323.1"/>
    </source>
</evidence>
<dbReference type="STRING" id="80966.ENSAPOP00000028323"/>
<dbReference type="SUPFAM" id="SSF50494">
    <property type="entry name" value="Trypsin-like serine proteases"/>
    <property type="match status" value="1"/>
</dbReference>
<dbReference type="Pfam" id="PF00089">
    <property type="entry name" value="Trypsin"/>
    <property type="match status" value="1"/>
</dbReference>
<dbReference type="CDD" id="cd00112">
    <property type="entry name" value="LDLa"/>
    <property type="match status" value="1"/>
</dbReference>
<dbReference type="InterPro" id="IPR036055">
    <property type="entry name" value="LDL_receptor-like_sf"/>
</dbReference>
<evidence type="ECO:0000256" key="6">
    <source>
        <dbReference type="PROSITE-ProRule" id="PRU00196"/>
    </source>
</evidence>
<reference evidence="10" key="2">
    <citation type="submission" date="2025-09" db="UniProtKB">
        <authorList>
            <consortium name="Ensembl"/>
        </authorList>
    </citation>
    <scope>IDENTIFICATION</scope>
</reference>
<evidence type="ECO:0000256" key="1">
    <source>
        <dbReference type="ARBA" id="ARBA00022670"/>
    </source>
</evidence>
<keyword evidence="1" id="KW-0645">Protease</keyword>
<protein>
    <submittedName>
        <fullName evidence="10">Transmembrane serine protease 2</fullName>
    </submittedName>
</protein>
<dbReference type="PANTHER" id="PTHR24252:SF30">
    <property type="entry name" value="TRANSMEMBRANE SERINE PROTEASE 2"/>
    <property type="match status" value="1"/>
</dbReference>
<dbReference type="InterPro" id="IPR009003">
    <property type="entry name" value="Peptidase_S1_PA"/>
</dbReference>
<dbReference type="InterPro" id="IPR002172">
    <property type="entry name" value="LDrepeatLR_classA_rpt"/>
</dbReference>
<dbReference type="SMART" id="SM00020">
    <property type="entry name" value="Tryp_SPc"/>
    <property type="match status" value="1"/>
</dbReference>
<sequence>MPLYCKVPRYREKPAIQRYMGRDRCNSNLEPQFVCKCASSHSVCVVVSDVKQRCVKFTVAAVICLLLLLLLAGILLAYYCELLKSCFWRSNLEYTHMLSVCSNTDPCPSVSSPCSRGMRCGDGSCVWESQWCNGVMDCPAGQDEAHCVRLHGSSFLLQIYSTQTKAWRSVCSHGWTDQQGRASCQSIGYSRSDAQICNSKSKQIQRVKAGLFSDCGSGINSSRAPRSSLASVGSWPWQVSLQVSGVHRCGGAIVSPYWIVTAAHCVMRTSSPADWSVYAGIMDRLNTLFNPAYSVSHVIMHEDFNILTRENDVALMRLSRPLDITASSNIGPVCLPNVGLNVTVPQSYWITRFDRSRNGDSGSVQLMEAQVSVVDTTECNSSIAYNGKISQDMFCARETEAGARICHADTGGPLVTLTDGLWWLIGDSIWGEHCTGQKKPGVYGNVTSYLDWIHRHMKVKTNGIHMEGSFNRVYV</sequence>
<dbReference type="SMART" id="SM00192">
    <property type="entry name" value="LDLa"/>
    <property type="match status" value="1"/>
</dbReference>
<dbReference type="SUPFAM" id="SSF56487">
    <property type="entry name" value="SRCR-like"/>
    <property type="match status" value="1"/>
</dbReference>
<feature type="domain" description="Peptidase S1" evidence="8">
    <location>
        <begin position="219"/>
        <end position="458"/>
    </location>
</feature>
<dbReference type="GO" id="GO:0016020">
    <property type="term" value="C:membrane"/>
    <property type="evidence" value="ECO:0007669"/>
    <property type="project" value="InterPro"/>
</dbReference>
<evidence type="ECO:0000259" key="8">
    <source>
        <dbReference type="PROSITE" id="PS50240"/>
    </source>
</evidence>
<dbReference type="FunFam" id="2.40.10.10:FF:000003">
    <property type="entry name" value="Transmembrane serine protease 3"/>
    <property type="match status" value="1"/>
</dbReference>
<dbReference type="PROSITE" id="PS00134">
    <property type="entry name" value="TRYPSIN_HIS"/>
    <property type="match status" value="1"/>
</dbReference>
<keyword evidence="2" id="KW-0378">Hydrolase</keyword>
<dbReference type="AlphaFoldDB" id="A0A3Q1GDL0"/>
<dbReference type="Ensembl" id="ENSAPOT00000018463.1">
    <property type="protein sequence ID" value="ENSAPOP00000028323.1"/>
    <property type="gene ID" value="ENSAPOG00000013509.1"/>
</dbReference>
<reference evidence="10" key="1">
    <citation type="submission" date="2025-08" db="UniProtKB">
        <authorList>
            <consortium name="Ensembl"/>
        </authorList>
    </citation>
    <scope>IDENTIFICATION</scope>
</reference>
<feature type="disulfide bond" evidence="5">
    <location>
        <begin position="120"/>
        <end position="138"/>
    </location>
</feature>
<dbReference type="InParanoid" id="A0A3Q1GDL0"/>
<dbReference type="GeneTree" id="ENSGT00940000155207"/>
<dbReference type="CDD" id="cd00190">
    <property type="entry name" value="Tryp_SPc"/>
    <property type="match status" value="1"/>
</dbReference>
<dbReference type="GO" id="GO:0004252">
    <property type="term" value="F:serine-type endopeptidase activity"/>
    <property type="evidence" value="ECO:0007669"/>
    <property type="project" value="InterPro"/>
</dbReference>
<keyword evidence="3" id="KW-0720">Serine protease</keyword>
<evidence type="ECO:0000256" key="3">
    <source>
        <dbReference type="ARBA" id="ARBA00022825"/>
    </source>
</evidence>
<evidence type="ECO:0000259" key="9">
    <source>
        <dbReference type="PROSITE" id="PS50287"/>
    </source>
</evidence>
<feature type="transmembrane region" description="Helical" evidence="7">
    <location>
        <begin position="57"/>
        <end position="79"/>
    </location>
</feature>
<keyword evidence="11" id="KW-1185">Reference proteome</keyword>
<keyword evidence="7" id="KW-1133">Transmembrane helix</keyword>
<evidence type="ECO:0000313" key="11">
    <source>
        <dbReference type="Proteomes" id="UP000257200"/>
    </source>
</evidence>